<protein>
    <submittedName>
        <fullName evidence="13">TonB-dependent receptor</fullName>
    </submittedName>
</protein>
<keyword evidence="4 8" id="KW-0812">Transmembrane</keyword>
<name>A0ABP7UIK3_9FLAO</name>
<feature type="domain" description="TonB-dependent receptor plug" evidence="12">
    <location>
        <begin position="115"/>
        <end position="222"/>
    </location>
</feature>
<evidence type="ECO:0000256" key="5">
    <source>
        <dbReference type="ARBA" id="ARBA00023077"/>
    </source>
</evidence>
<reference evidence="14" key="1">
    <citation type="journal article" date="2019" name="Int. J. Syst. Evol. Microbiol.">
        <title>The Global Catalogue of Microorganisms (GCM) 10K type strain sequencing project: providing services to taxonomists for standard genome sequencing and annotation.</title>
        <authorList>
            <consortium name="The Broad Institute Genomics Platform"/>
            <consortium name="The Broad Institute Genome Sequencing Center for Infectious Disease"/>
            <person name="Wu L."/>
            <person name="Ma J."/>
        </authorList>
    </citation>
    <scope>NUCLEOTIDE SEQUENCE [LARGE SCALE GENOMIC DNA]</scope>
    <source>
        <strain evidence="14">JCM 17068</strain>
    </source>
</reference>
<dbReference type="Gene3D" id="2.40.170.20">
    <property type="entry name" value="TonB-dependent receptor, beta-barrel domain"/>
    <property type="match status" value="1"/>
</dbReference>
<dbReference type="Pfam" id="PF13715">
    <property type="entry name" value="CarbopepD_reg_2"/>
    <property type="match status" value="1"/>
</dbReference>
<dbReference type="InterPro" id="IPR008969">
    <property type="entry name" value="CarboxyPept-like_regulatory"/>
</dbReference>
<keyword evidence="5 9" id="KW-0798">TonB box</keyword>
<evidence type="ECO:0000256" key="7">
    <source>
        <dbReference type="ARBA" id="ARBA00023237"/>
    </source>
</evidence>
<keyword evidence="2 8" id="KW-0813">Transport</keyword>
<dbReference type="Pfam" id="PF00593">
    <property type="entry name" value="TonB_dep_Rec_b-barrel"/>
    <property type="match status" value="1"/>
</dbReference>
<dbReference type="InterPro" id="IPR023996">
    <property type="entry name" value="TonB-dep_OMP_SusC/RagA"/>
</dbReference>
<evidence type="ECO:0000256" key="2">
    <source>
        <dbReference type="ARBA" id="ARBA00022448"/>
    </source>
</evidence>
<dbReference type="SUPFAM" id="SSF49464">
    <property type="entry name" value="Carboxypeptidase regulatory domain-like"/>
    <property type="match status" value="1"/>
</dbReference>
<dbReference type="SUPFAM" id="SSF56935">
    <property type="entry name" value="Porins"/>
    <property type="match status" value="1"/>
</dbReference>
<dbReference type="PROSITE" id="PS00018">
    <property type="entry name" value="EF_HAND_1"/>
    <property type="match status" value="1"/>
</dbReference>
<dbReference type="EMBL" id="BAABCS010000004">
    <property type="protein sequence ID" value="GAA4044142.1"/>
    <property type="molecule type" value="Genomic_DNA"/>
</dbReference>
<evidence type="ECO:0000256" key="1">
    <source>
        <dbReference type="ARBA" id="ARBA00004571"/>
    </source>
</evidence>
<evidence type="ECO:0000256" key="3">
    <source>
        <dbReference type="ARBA" id="ARBA00022452"/>
    </source>
</evidence>
<dbReference type="InterPro" id="IPR018247">
    <property type="entry name" value="EF_Hand_1_Ca_BS"/>
</dbReference>
<keyword evidence="14" id="KW-1185">Reference proteome</keyword>
<dbReference type="Pfam" id="PF07715">
    <property type="entry name" value="Plug"/>
    <property type="match status" value="1"/>
</dbReference>
<comment type="subcellular location">
    <subcellularLocation>
        <location evidence="1 8">Cell outer membrane</location>
        <topology evidence="1 8">Multi-pass membrane protein</topology>
    </subcellularLocation>
</comment>
<dbReference type="PROSITE" id="PS52016">
    <property type="entry name" value="TONB_DEPENDENT_REC_3"/>
    <property type="match status" value="1"/>
</dbReference>
<proteinExistence type="inferred from homology"/>
<evidence type="ECO:0000259" key="12">
    <source>
        <dbReference type="Pfam" id="PF07715"/>
    </source>
</evidence>
<dbReference type="InterPro" id="IPR000531">
    <property type="entry name" value="Beta-barrel_TonB"/>
</dbReference>
<dbReference type="RefSeq" id="WP_345090688.1">
    <property type="nucleotide sequence ID" value="NZ_BAABCS010000004.1"/>
</dbReference>
<comment type="similarity">
    <text evidence="8 9">Belongs to the TonB-dependent receptor family.</text>
</comment>
<dbReference type="Gene3D" id="2.170.130.10">
    <property type="entry name" value="TonB-dependent receptor, plug domain"/>
    <property type="match status" value="1"/>
</dbReference>
<feature type="chain" id="PRO_5045195678" evidence="10">
    <location>
        <begin position="22"/>
        <end position="982"/>
    </location>
</feature>
<dbReference type="Gene3D" id="2.60.40.1120">
    <property type="entry name" value="Carboxypeptidase-like, regulatory domain"/>
    <property type="match status" value="1"/>
</dbReference>
<dbReference type="InterPro" id="IPR023997">
    <property type="entry name" value="TonB-dep_OMP_SusC/RagA_CS"/>
</dbReference>
<evidence type="ECO:0000256" key="10">
    <source>
        <dbReference type="SAM" id="SignalP"/>
    </source>
</evidence>
<keyword evidence="6 8" id="KW-0472">Membrane</keyword>
<comment type="caution">
    <text evidence="13">The sequence shown here is derived from an EMBL/GenBank/DDBJ whole genome shotgun (WGS) entry which is preliminary data.</text>
</comment>
<evidence type="ECO:0000256" key="4">
    <source>
        <dbReference type="ARBA" id="ARBA00022692"/>
    </source>
</evidence>
<evidence type="ECO:0000256" key="9">
    <source>
        <dbReference type="RuleBase" id="RU003357"/>
    </source>
</evidence>
<feature type="signal peptide" evidence="10">
    <location>
        <begin position="1"/>
        <end position="21"/>
    </location>
</feature>
<dbReference type="NCBIfam" id="TIGR04056">
    <property type="entry name" value="OMP_RagA_SusC"/>
    <property type="match status" value="1"/>
</dbReference>
<sequence length="982" mass="108345">MKTIYKKLLFLLLILPLSVLAQTTVEGVVVDSKSNQPIPGVNVIVQGTQVGTSTDFDGKFKLAKIKNGDKLVFSFIGYKNETITFDGQKSITVSMTEEANVLQEVVVQVGYGAVKKKDATGAVDLLTTKDFNKGFNSNTESLLNGRVAGVVVTQGGRPGDGAAIRIRGGASLQASNDPLIVLDGLPIDGNLQTINPNDIENISILKDASATAIYGNRGSNGVILVTTKKGAKGALKVSVGTTFTVNTLAEKINTTSAADFRSFMTNPANIAQYNIAPSRLARLGNSSTDWQEEIFSNSVSIDNNVGLRGALFGKLPTSFTYGHTYIPGILETSKFDRTTASLRLNPSLFKDHLKIAINGNFSVVKERFADEGAISNAINFDPTQPVTVDNQQFGGYFEWLDGSNNPNFLAADNPVAALQQRNNQTKRYRYYGNVQLDYKLHFLPELKFTVLAGIDREQSKGRNELSAQSINGFFNGTNNLGRYSEFWNNRTNTALDAYVNYTKAFGKLNVDVTAGHTYYERNNVGYGSGELRNPANVINSLNTFTSPVSKLESYFGRANLGFDNKYLLTLNLRNDITNNFFKDVRSGIFPGAAFAWNVSNESFLKDSKSLTNLKLRLGWGVTGQQELSTSFSYIPQYVAGNPQAQYQFGNTFITTVRPSFYSNTIKWEETTTYNAGLDFELFRKVKGTLDVYQKETKDLLAFVAYPDGANLTNNGPRNFGNLEVKGIELGLNFDILKSTDLNWNINFNANYQDRKITATALDGTESPGFFTGGIRGGVGNTIQINSTGFAPNAFYVYEQVYGTDGKPLEGVYVDRNGDGLITPKDMYQYKKPYADFTFGLMSSFNYKKWDMSMSWRASLGNYIYDNNGSSYGYLDNSINQITPLNNINPSFFETGFVNEGNNRFFSDHYIKDASFIKLDNISFGYSFAEPFGNATTARLSFGVQNALIISKYKGLDPEILSGIDQTIYPRARMFVFGCNVNF</sequence>
<evidence type="ECO:0000256" key="6">
    <source>
        <dbReference type="ARBA" id="ARBA00023136"/>
    </source>
</evidence>
<keyword evidence="3 8" id="KW-1134">Transmembrane beta strand</keyword>
<dbReference type="InterPro" id="IPR036942">
    <property type="entry name" value="Beta-barrel_TonB_sf"/>
</dbReference>
<gene>
    <name evidence="13" type="ORF">GCM10022388_06730</name>
</gene>
<evidence type="ECO:0000313" key="13">
    <source>
        <dbReference type="EMBL" id="GAA4044142.1"/>
    </source>
</evidence>
<dbReference type="InterPro" id="IPR039426">
    <property type="entry name" value="TonB-dep_rcpt-like"/>
</dbReference>
<dbReference type="InterPro" id="IPR012910">
    <property type="entry name" value="Plug_dom"/>
</dbReference>
<accession>A0ABP7UIK3</accession>
<evidence type="ECO:0000313" key="14">
    <source>
        <dbReference type="Proteomes" id="UP001500426"/>
    </source>
</evidence>
<dbReference type="InterPro" id="IPR037066">
    <property type="entry name" value="Plug_dom_sf"/>
</dbReference>
<feature type="domain" description="TonB-dependent receptor-like beta-barrel" evidence="11">
    <location>
        <begin position="391"/>
        <end position="945"/>
    </location>
</feature>
<keyword evidence="7 8" id="KW-0998">Cell outer membrane</keyword>
<organism evidence="13 14">
    <name type="scientific">Flavobacterium chungnamense</name>
    <dbReference type="NCBI Taxonomy" id="706182"/>
    <lineage>
        <taxon>Bacteria</taxon>
        <taxon>Pseudomonadati</taxon>
        <taxon>Bacteroidota</taxon>
        <taxon>Flavobacteriia</taxon>
        <taxon>Flavobacteriales</taxon>
        <taxon>Flavobacteriaceae</taxon>
        <taxon>Flavobacterium</taxon>
    </lineage>
</organism>
<keyword evidence="10" id="KW-0732">Signal</keyword>
<evidence type="ECO:0000259" key="11">
    <source>
        <dbReference type="Pfam" id="PF00593"/>
    </source>
</evidence>
<dbReference type="NCBIfam" id="TIGR04057">
    <property type="entry name" value="SusC_RagA_signa"/>
    <property type="match status" value="1"/>
</dbReference>
<keyword evidence="13" id="KW-0675">Receptor</keyword>
<dbReference type="Proteomes" id="UP001500426">
    <property type="component" value="Unassembled WGS sequence"/>
</dbReference>
<evidence type="ECO:0000256" key="8">
    <source>
        <dbReference type="PROSITE-ProRule" id="PRU01360"/>
    </source>
</evidence>